<evidence type="ECO:0000313" key="6">
    <source>
        <dbReference type="EMBL" id="CAD6212504.1"/>
    </source>
</evidence>
<dbReference type="AlphaFoldDB" id="A0A811MY42"/>
<comment type="subcellular location">
    <subcellularLocation>
        <location evidence="4">Nucleus</location>
    </subcellularLocation>
</comment>
<dbReference type="InterPro" id="IPR018467">
    <property type="entry name" value="CCT_CS"/>
</dbReference>
<dbReference type="SMART" id="SM00979">
    <property type="entry name" value="TIFY"/>
    <property type="match status" value="1"/>
</dbReference>
<dbReference type="EMBL" id="CAJGYO010000002">
    <property type="protein sequence ID" value="CAD6212504.1"/>
    <property type="molecule type" value="Genomic_DNA"/>
</dbReference>
<dbReference type="OrthoDB" id="666749at2759"/>
<reference evidence="6" key="1">
    <citation type="submission" date="2020-10" db="EMBL/GenBank/DDBJ databases">
        <authorList>
            <person name="Han B."/>
            <person name="Lu T."/>
            <person name="Zhao Q."/>
            <person name="Huang X."/>
            <person name="Zhao Y."/>
        </authorList>
    </citation>
    <scope>NUCLEOTIDE SEQUENCE</scope>
</reference>
<keyword evidence="3" id="KW-0832">Ubl conjugation</keyword>
<comment type="domain">
    <text evidence="4">The jas domain is required for interaction with COI1.</text>
</comment>
<dbReference type="Proteomes" id="UP000604825">
    <property type="component" value="Unassembled WGS sequence"/>
</dbReference>
<sequence length="174" mass="18440">MAPSPMAEAGCSSSRRRFAVACSVLSQCVRAETAAAHSRPAVQPQAASASPMLLMPGADVVSDETVPTPTPAPAPASAKLTIVYGGRVLVFDDVRADRAAEVMRVAARQDMPGGLADLQVARKATLQRVMEKRRDRLRALAPYAPARAPTATAAVPKEQWEKDADKWLRLGIPG</sequence>
<comment type="caution">
    <text evidence="6">The sequence shown here is derived from an EMBL/GenBank/DDBJ whole genome shotgun (WGS) entry which is preliminary data.</text>
</comment>
<feature type="domain" description="Tify" evidence="5">
    <location>
        <begin position="73"/>
        <end position="108"/>
    </location>
</feature>
<comment type="function">
    <text evidence="4">Repressor of jasmonate responses.</text>
</comment>
<keyword evidence="7" id="KW-1185">Reference proteome</keyword>
<proteinExistence type="inferred from homology"/>
<dbReference type="PANTHER" id="PTHR33077">
    <property type="entry name" value="PROTEIN TIFY 4A-RELATED-RELATED"/>
    <property type="match status" value="1"/>
</dbReference>
<gene>
    <name evidence="6" type="ORF">NCGR_LOCUS8286</name>
</gene>
<dbReference type="GO" id="GO:0031347">
    <property type="term" value="P:regulation of defense response"/>
    <property type="evidence" value="ECO:0007669"/>
    <property type="project" value="UniProtKB-UniRule"/>
</dbReference>
<evidence type="ECO:0000256" key="3">
    <source>
        <dbReference type="ARBA" id="ARBA00022843"/>
    </source>
</evidence>
<dbReference type="GO" id="GO:0005634">
    <property type="term" value="C:nucleus"/>
    <property type="evidence" value="ECO:0007669"/>
    <property type="project" value="UniProtKB-SubCell"/>
</dbReference>
<evidence type="ECO:0000256" key="1">
    <source>
        <dbReference type="ARBA" id="ARBA00008614"/>
    </source>
</evidence>
<keyword evidence="4" id="KW-0539">Nucleus</keyword>
<dbReference type="Pfam" id="PF09425">
    <property type="entry name" value="Jas_motif"/>
    <property type="match status" value="1"/>
</dbReference>
<dbReference type="Pfam" id="PF06200">
    <property type="entry name" value="tify"/>
    <property type="match status" value="1"/>
</dbReference>
<dbReference type="PANTHER" id="PTHR33077:SF64">
    <property type="entry name" value="PROTEIN TIFY"/>
    <property type="match status" value="1"/>
</dbReference>
<protein>
    <recommendedName>
        <fullName evidence="4">Protein TIFY</fullName>
    </recommendedName>
    <alternativeName>
        <fullName evidence="4">Jasmonate ZIM domain-containing protein</fullName>
    </alternativeName>
</protein>
<organism evidence="6 7">
    <name type="scientific">Miscanthus lutarioriparius</name>
    <dbReference type="NCBI Taxonomy" id="422564"/>
    <lineage>
        <taxon>Eukaryota</taxon>
        <taxon>Viridiplantae</taxon>
        <taxon>Streptophyta</taxon>
        <taxon>Embryophyta</taxon>
        <taxon>Tracheophyta</taxon>
        <taxon>Spermatophyta</taxon>
        <taxon>Magnoliopsida</taxon>
        <taxon>Liliopsida</taxon>
        <taxon>Poales</taxon>
        <taxon>Poaceae</taxon>
        <taxon>PACMAD clade</taxon>
        <taxon>Panicoideae</taxon>
        <taxon>Andropogonodae</taxon>
        <taxon>Andropogoneae</taxon>
        <taxon>Saccharinae</taxon>
        <taxon>Miscanthus</taxon>
    </lineage>
</organism>
<keyword evidence="2 4" id="KW-1184">Jasmonic acid signaling pathway</keyword>
<evidence type="ECO:0000256" key="4">
    <source>
        <dbReference type="RuleBase" id="RU369065"/>
    </source>
</evidence>
<evidence type="ECO:0000313" key="7">
    <source>
        <dbReference type="Proteomes" id="UP000604825"/>
    </source>
</evidence>
<name>A0A811MY42_9POAL</name>
<evidence type="ECO:0000256" key="2">
    <source>
        <dbReference type="ARBA" id="ARBA00022819"/>
    </source>
</evidence>
<dbReference type="GO" id="GO:0009611">
    <property type="term" value="P:response to wounding"/>
    <property type="evidence" value="ECO:0007669"/>
    <property type="project" value="UniProtKB-UniRule"/>
</dbReference>
<dbReference type="InterPro" id="IPR040390">
    <property type="entry name" value="TIFY/JAZ"/>
</dbReference>
<dbReference type="InterPro" id="IPR010399">
    <property type="entry name" value="Tify_dom"/>
</dbReference>
<accession>A0A811MY42</accession>
<comment type="similarity">
    <text evidence="1 4">Belongs to the TIFY/JAZ family.</text>
</comment>
<dbReference type="PROSITE" id="PS51320">
    <property type="entry name" value="TIFY"/>
    <property type="match status" value="1"/>
</dbReference>
<dbReference type="GO" id="GO:2000022">
    <property type="term" value="P:regulation of jasmonic acid mediated signaling pathway"/>
    <property type="evidence" value="ECO:0007669"/>
    <property type="project" value="UniProtKB-UniRule"/>
</dbReference>
<evidence type="ECO:0000259" key="5">
    <source>
        <dbReference type="PROSITE" id="PS51320"/>
    </source>
</evidence>